<comment type="caution">
    <text evidence="4">The sequence shown here is derived from an EMBL/GenBank/DDBJ whole genome shotgun (WGS) entry which is preliminary data.</text>
</comment>
<dbReference type="InterPro" id="IPR007621">
    <property type="entry name" value="TPM_dom"/>
</dbReference>
<gene>
    <name evidence="4" type="ORF">H9646_04620</name>
</gene>
<organism evidence="4 5">
    <name type="scientific">Comamonas avium</name>
    <dbReference type="NCBI Taxonomy" id="2762231"/>
    <lineage>
        <taxon>Bacteria</taxon>
        <taxon>Pseudomonadati</taxon>
        <taxon>Pseudomonadota</taxon>
        <taxon>Betaproteobacteria</taxon>
        <taxon>Burkholderiales</taxon>
        <taxon>Comamonadaceae</taxon>
        <taxon>Comamonas</taxon>
    </lineage>
</organism>
<accession>A0ABR8S9K7</accession>
<feature type="chain" id="PRO_5046742880" evidence="2">
    <location>
        <begin position="29"/>
        <end position="300"/>
    </location>
</feature>
<feature type="domain" description="TPM" evidence="3">
    <location>
        <begin position="40"/>
        <end position="162"/>
    </location>
</feature>
<dbReference type="Proteomes" id="UP000634919">
    <property type="component" value="Unassembled WGS sequence"/>
</dbReference>
<evidence type="ECO:0000313" key="5">
    <source>
        <dbReference type="Proteomes" id="UP000634919"/>
    </source>
</evidence>
<protein>
    <submittedName>
        <fullName evidence="4">TPM domain-containing protein</fullName>
    </submittedName>
</protein>
<name>A0ABR8S9K7_9BURK</name>
<dbReference type="PANTHER" id="PTHR30373:SF2">
    <property type="entry name" value="UPF0603 PROTEIN YGCG"/>
    <property type="match status" value="1"/>
</dbReference>
<dbReference type="EMBL" id="JACSQK010000002">
    <property type="protein sequence ID" value="MBD7959759.1"/>
    <property type="molecule type" value="Genomic_DNA"/>
</dbReference>
<feature type="transmembrane region" description="Helical" evidence="1">
    <location>
        <begin position="216"/>
        <end position="249"/>
    </location>
</feature>
<dbReference type="Pfam" id="PF04536">
    <property type="entry name" value="TPM_phosphatase"/>
    <property type="match status" value="1"/>
</dbReference>
<evidence type="ECO:0000256" key="2">
    <source>
        <dbReference type="SAM" id="SignalP"/>
    </source>
</evidence>
<evidence type="ECO:0000259" key="3">
    <source>
        <dbReference type="Pfam" id="PF04536"/>
    </source>
</evidence>
<evidence type="ECO:0000313" key="4">
    <source>
        <dbReference type="EMBL" id="MBD7959759.1"/>
    </source>
</evidence>
<keyword evidence="2" id="KW-0732">Signal</keyword>
<proteinExistence type="predicted"/>
<dbReference type="PANTHER" id="PTHR30373">
    <property type="entry name" value="UPF0603 PROTEIN YGCG"/>
    <property type="match status" value="1"/>
</dbReference>
<dbReference type="Gene3D" id="3.10.310.50">
    <property type="match status" value="1"/>
</dbReference>
<keyword evidence="1" id="KW-1133">Transmembrane helix</keyword>
<reference evidence="4 5" key="1">
    <citation type="submission" date="2020-08" db="EMBL/GenBank/DDBJ databases">
        <title>A Genomic Blueprint of the Chicken Gut Microbiome.</title>
        <authorList>
            <person name="Gilroy R."/>
            <person name="Ravi A."/>
            <person name="Getino M."/>
            <person name="Pursley I."/>
            <person name="Horton D.L."/>
            <person name="Alikhan N.-F."/>
            <person name="Baker D."/>
            <person name="Gharbi K."/>
            <person name="Hall N."/>
            <person name="Watson M."/>
            <person name="Adriaenssens E.M."/>
            <person name="Foster-Nyarko E."/>
            <person name="Jarju S."/>
            <person name="Secka A."/>
            <person name="Antonio M."/>
            <person name="Oren A."/>
            <person name="Chaudhuri R."/>
            <person name="La Ragione R.M."/>
            <person name="Hildebrand F."/>
            <person name="Pallen M.J."/>
        </authorList>
    </citation>
    <scope>NUCLEOTIDE SEQUENCE [LARGE SCALE GENOMIC DNA]</scope>
    <source>
        <strain evidence="4 5">Sa2CVA6</strain>
    </source>
</reference>
<keyword evidence="5" id="KW-1185">Reference proteome</keyword>
<keyword evidence="1" id="KW-0472">Membrane</keyword>
<keyword evidence="1" id="KW-0812">Transmembrane</keyword>
<sequence>MAFAHIWRALAALLLAVLVPWHSASAQALQPVPALTARLIDQTQTLSPEQAAAIELRLREIEEKSGSQVVVLIVPSTSPEDIAPYAHRVASTWKIGRKDVGDGLLIVIAKNDRRMRMEVARALEGAIPDLAASRIIEQQMGPHFRQNDYAGGILAALDQVAARIAGEQLPPPTSSTPSQTSQSVDLEGLAIFLFFAVMVIAPVIRRIFGRKMGSAIVGGGAGFLAFIFTTSFILAGAAGVIALLVTLLANGSGGGGRGGGGPSIGGGGFGGGRGGGGFGGGGFSSGGGGSFGGGGASGSW</sequence>
<feature type="transmembrane region" description="Helical" evidence="1">
    <location>
        <begin position="186"/>
        <end position="204"/>
    </location>
</feature>
<evidence type="ECO:0000256" key="1">
    <source>
        <dbReference type="SAM" id="Phobius"/>
    </source>
</evidence>
<feature type="signal peptide" evidence="2">
    <location>
        <begin position="1"/>
        <end position="28"/>
    </location>
</feature>
<dbReference type="RefSeq" id="WP_191722156.1">
    <property type="nucleotide sequence ID" value="NZ_JACSQK010000002.1"/>
</dbReference>